<dbReference type="InterPro" id="IPR024989">
    <property type="entry name" value="MFS_assoc_dom"/>
</dbReference>
<keyword evidence="11" id="KW-1185">Reference proteome</keyword>
<evidence type="ECO:0000256" key="3">
    <source>
        <dbReference type="ARBA" id="ARBA00022475"/>
    </source>
</evidence>
<dbReference type="Pfam" id="PF12832">
    <property type="entry name" value="MFS_1_like"/>
    <property type="match status" value="1"/>
</dbReference>
<dbReference type="KEGG" id="mets:DK389_07220"/>
<dbReference type="SUPFAM" id="SSF103473">
    <property type="entry name" value="MFS general substrate transporter"/>
    <property type="match status" value="1"/>
</dbReference>
<keyword evidence="5 8" id="KW-0812">Transmembrane</keyword>
<dbReference type="Gene3D" id="1.20.1250.20">
    <property type="entry name" value="MFS general substrate transporter like domains"/>
    <property type="match status" value="2"/>
</dbReference>
<comment type="subcellular location">
    <subcellularLocation>
        <location evidence="1">Cell inner membrane</location>
        <topology evidence="1">Multi-pass membrane protein</topology>
    </subcellularLocation>
</comment>
<dbReference type="GO" id="GO:0015528">
    <property type="term" value="F:lactose:proton symporter activity"/>
    <property type="evidence" value="ECO:0007669"/>
    <property type="project" value="TreeGrafter"/>
</dbReference>
<feature type="transmembrane region" description="Helical" evidence="8">
    <location>
        <begin position="342"/>
        <end position="366"/>
    </location>
</feature>
<feature type="domain" description="Major facilitator superfamily associated" evidence="9">
    <location>
        <begin position="22"/>
        <end position="375"/>
    </location>
</feature>
<feature type="transmembrane region" description="Helical" evidence="8">
    <location>
        <begin position="105"/>
        <end position="130"/>
    </location>
</feature>
<evidence type="ECO:0000313" key="11">
    <source>
        <dbReference type="Proteomes" id="UP000245926"/>
    </source>
</evidence>
<feature type="transmembrane region" description="Helical" evidence="8">
    <location>
        <begin position="20"/>
        <end position="41"/>
    </location>
</feature>
<keyword evidence="4" id="KW-0997">Cell inner membrane</keyword>
<dbReference type="PANTHER" id="PTHR23522">
    <property type="entry name" value="BLL5896 PROTEIN"/>
    <property type="match status" value="1"/>
</dbReference>
<keyword evidence="2" id="KW-0813">Transport</keyword>
<dbReference type="InterPro" id="IPR036259">
    <property type="entry name" value="MFS_trans_sf"/>
</dbReference>
<feature type="transmembrane region" description="Helical" evidence="8">
    <location>
        <begin position="169"/>
        <end position="188"/>
    </location>
</feature>
<dbReference type="GO" id="GO:0030395">
    <property type="term" value="F:lactose binding"/>
    <property type="evidence" value="ECO:0007669"/>
    <property type="project" value="TreeGrafter"/>
</dbReference>
<feature type="transmembrane region" description="Helical" evidence="8">
    <location>
        <begin position="281"/>
        <end position="297"/>
    </location>
</feature>
<gene>
    <name evidence="10" type="ORF">DK389_07220</name>
</gene>
<protein>
    <submittedName>
        <fullName evidence="10">MFS transporter</fullName>
    </submittedName>
</protein>
<feature type="transmembrane region" description="Helical" evidence="8">
    <location>
        <begin position="372"/>
        <end position="390"/>
    </location>
</feature>
<accession>A0A2U8W508</accession>
<evidence type="ECO:0000256" key="7">
    <source>
        <dbReference type="ARBA" id="ARBA00023136"/>
    </source>
</evidence>
<feature type="transmembrane region" description="Helical" evidence="8">
    <location>
        <begin position="254"/>
        <end position="274"/>
    </location>
</feature>
<dbReference type="Proteomes" id="UP000245926">
    <property type="component" value="Chromosome"/>
</dbReference>
<dbReference type="NCBIfam" id="NF037955">
    <property type="entry name" value="mfs"/>
    <property type="match status" value="1"/>
</dbReference>
<organism evidence="10 11">
    <name type="scientific">Methylobacterium durans</name>
    <dbReference type="NCBI Taxonomy" id="2202825"/>
    <lineage>
        <taxon>Bacteria</taxon>
        <taxon>Pseudomonadati</taxon>
        <taxon>Pseudomonadota</taxon>
        <taxon>Alphaproteobacteria</taxon>
        <taxon>Hyphomicrobiales</taxon>
        <taxon>Methylobacteriaceae</taxon>
        <taxon>Methylobacterium</taxon>
    </lineage>
</organism>
<evidence type="ECO:0000259" key="9">
    <source>
        <dbReference type="Pfam" id="PF12832"/>
    </source>
</evidence>
<keyword evidence="3" id="KW-1003">Cell membrane</keyword>
<evidence type="ECO:0000256" key="2">
    <source>
        <dbReference type="ARBA" id="ARBA00022448"/>
    </source>
</evidence>
<keyword evidence="7 8" id="KW-0472">Membrane</keyword>
<evidence type="ECO:0000313" key="10">
    <source>
        <dbReference type="EMBL" id="AWN40366.1"/>
    </source>
</evidence>
<dbReference type="AlphaFoldDB" id="A0A2U8W508"/>
<evidence type="ECO:0000256" key="5">
    <source>
        <dbReference type="ARBA" id="ARBA00022692"/>
    </source>
</evidence>
<feature type="transmembrane region" description="Helical" evidence="8">
    <location>
        <begin position="142"/>
        <end position="163"/>
    </location>
</feature>
<dbReference type="PANTHER" id="PTHR23522:SF10">
    <property type="entry name" value="3-PHENYLPROPIONIC ACID TRANSPORTER-RELATED"/>
    <property type="match status" value="1"/>
</dbReference>
<name>A0A2U8W508_9HYPH</name>
<sequence>MGRWHEGPVAETGGVLPRFLLLYGLLYAAYGCLSPILPNFLAARGLSAREISVVLAGALLVRLAAGPLAGRIADQRGTGRGILAAAAALAGFAALAHLPGQGFSVLLAVGLVYALATAPLAPLADALALVAAEDGRAFQYGWVRGAGAAAFIGAASLAGWLVAGHGLSAAVAAGGALFGATAFATRLVPAGAPAEVDAGASEGLWQGFSTLFRNAAYRRILLVAALVVGAHAMHDAFTMILWREAGIGAGLAGLLWSEAVAAEVLVFLVAGPWLIERLGPGPCLALAAGAGALRWAVTAQTVALPAIVAIQLLHGLTFALLHLACLDLIAANVAPGLRATALTLYGSLGVGLATALLTLASGSLYATFGARAFWVMAVLSLAALPVSLSLRAQRSAQARGSTERR</sequence>
<feature type="transmembrane region" description="Helical" evidence="8">
    <location>
        <begin position="303"/>
        <end position="330"/>
    </location>
</feature>
<evidence type="ECO:0000256" key="4">
    <source>
        <dbReference type="ARBA" id="ARBA00022519"/>
    </source>
</evidence>
<reference evidence="11" key="1">
    <citation type="submission" date="2018-05" db="EMBL/GenBank/DDBJ databases">
        <title>Complete Genome Sequence of Methylobacterium sp. 17SD2-17.</title>
        <authorList>
            <person name="Srinivasan S."/>
        </authorList>
    </citation>
    <scope>NUCLEOTIDE SEQUENCE [LARGE SCALE GENOMIC DNA]</scope>
    <source>
        <strain evidence="11">17SD2-17</strain>
    </source>
</reference>
<feature type="transmembrane region" description="Helical" evidence="8">
    <location>
        <begin position="220"/>
        <end position="242"/>
    </location>
</feature>
<evidence type="ECO:0000256" key="8">
    <source>
        <dbReference type="SAM" id="Phobius"/>
    </source>
</evidence>
<dbReference type="InterPro" id="IPR026032">
    <property type="entry name" value="HcaT-like"/>
</dbReference>
<evidence type="ECO:0000256" key="6">
    <source>
        <dbReference type="ARBA" id="ARBA00022989"/>
    </source>
</evidence>
<dbReference type="OrthoDB" id="9150135at2"/>
<dbReference type="PROSITE" id="PS51257">
    <property type="entry name" value="PROKAR_LIPOPROTEIN"/>
    <property type="match status" value="1"/>
</dbReference>
<evidence type="ECO:0000256" key="1">
    <source>
        <dbReference type="ARBA" id="ARBA00004429"/>
    </source>
</evidence>
<keyword evidence="6 8" id="KW-1133">Transmembrane helix</keyword>
<proteinExistence type="predicted"/>
<dbReference type="EMBL" id="CP029550">
    <property type="protein sequence ID" value="AWN40366.1"/>
    <property type="molecule type" value="Genomic_DNA"/>
</dbReference>
<dbReference type="PIRSF" id="PIRSF004925">
    <property type="entry name" value="HcaT"/>
    <property type="match status" value="1"/>
</dbReference>
<dbReference type="GO" id="GO:0005886">
    <property type="term" value="C:plasma membrane"/>
    <property type="evidence" value="ECO:0007669"/>
    <property type="project" value="UniProtKB-SubCell"/>
</dbReference>
<feature type="transmembrane region" description="Helical" evidence="8">
    <location>
        <begin position="82"/>
        <end position="99"/>
    </location>
</feature>